<evidence type="ECO:0000313" key="1">
    <source>
        <dbReference type="EMBL" id="ANN16270.1"/>
    </source>
</evidence>
<dbReference type="RefSeq" id="WP_044851540.1">
    <property type="nucleotide sequence ID" value="NZ_CP016174.1"/>
</dbReference>
<proteinExistence type="predicted"/>
<evidence type="ECO:0000313" key="2">
    <source>
        <dbReference type="Proteomes" id="UP000093695"/>
    </source>
</evidence>
<dbReference type="Proteomes" id="UP000093695">
    <property type="component" value="Chromosome"/>
</dbReference>
<sequence length="103" mass="12018">MSKSHDADYTARYDAESGRIHDFLKRTLADPAVQFLVPRCQENEVYPARHDKLDLREQIPQQRGRYRMCRGCLGCRDRRKQRGDAAPSVRPRTAVTAFVEVRR</sequence>
<name>A0A193BVR5_AMYOR</name>
<protein>
    <submittedName>
        <fullName evidence="1">Uncharacterized protein</fullName>
    </submittedName>
</protein>
<reference evidence="1 2" key="1">
    <citation type="journal article" date="2015" name="Genome Announc.">
        <title>Draft Genome Sequence of Norvancomycin-Producing Strain Amycolatopsis orientalis CPCC200066.</title>
        <authorList>
            <person name="Lei X."/>
            <person name="Yuan F."/>
            <person name="Shi Y."/>
            <person name="Li X."/>
            <person name="Wang L."/>
            <person name="Hong B."/>
        </authorList>
    </citation>
    <scope>NUCLEOTIDE SEQUENCE [LARGE SCALE GENOMIC DNA]</scope>
    <source>
        <strain evidence="1 2">B-37</strain>
    </source>
</reference>
<dbReference type="EMBL" id="CP016174">
    <property type="protein sequence ID" value="ANN16270.1"/>
    <property type="molecule type" value="Genomic_DNA"/>
</dbReference>
<accession>A0A193BVR5</accession>
<dbReference type="KEGG" id="aori:SD37_11840"/>
<keyword evidence="2" id="KW-1185">Reference proteome</keyword>
<dbReference type="AlphaFoldDB" id="A0A193BVR5"/>
<dbReference type="STRING" id="31958.SD37_11840"/>
<organism evidence="1 2">
    <name type="scientific">Amycolatopsis orientalis</name>
    <name type="common">Nocardia orientalis</name>
    <dbReference type="NCBI Taxonomy" id="31958"/>
    <lineage>
        <taxon>Bacteria</taxon>
        <taxon>Bacillati</taxon>
        <taxon>Actinomycetota</taxon>
        <taxon>Actinomycetes</taxon>
        <taxon>Pseudonocardiales</taxon>
        <taxon>Pseudonocardiaceae</taxon>
        <taxon>Amycolatopsis</taxon>
    </lineage>
</organism>
<gene>
    <name evidence="1" type="ORF">SD37_11840</name>
</gene>